<sequence length="236" mass="27137">MDLKEGVLSDEENRESILSTSQYSDDDSILPFSTDSEEEKLPLSKFTCVKRKYSGSNSESKELMIERSLQSRKIVKIGDAWFSHPMYDDRSSPEDSSSDNERSMNDEIISYEAWDKKRKILKFQLSSCNDKVMSSSSKDSEDNTTTTNENNVAKSIFTSQQSHCESTSNIVDLILETSEESEQFDELYQEKEATLDIVKKSDEESDQIDELHQEIEDNNSNQFKKDHLNDRDGFLI</sequence>
<gene>
    <name evidence="3" type="ORF">RCL2_002162700</name>
    <name evidence="2" type="ORF">RclHR1_21440002</name>
</gene>
<accession>A0A2Z6R8J0</accession>
<protein>
    <submittedName>
        <fullName evidence="2">Uncharacterized protein</fullName>
    </submittedName>
</protein>
<organism evidence="2 4">
    <name type="scientific">Rhizophagus clarus</name>
    <dbReference type="NCBI Taxonomy" id="94130"/>
    <lineage>
        <taxon>Eukaryota</taxon>
        <taxon>Fungi</taxon>
        <taxon>Fungi incertae sedis</taxon>
        <taxon>Mucoromycota</taxon>
        <taxon>Glomeromycotina</taxon>
        <taxon>Glomeromycetes</taxon>
        <taxon>Glomerales</taxon>
        <taxon>Glomeraceae</taxon>
        <taxon>Rhizophagus</taxon>
    </lineage>
</organism>
<proteinExistence type="predicted"/>
<dbReference type="EMBL" id="BLAL01000239">
    <property type="protein sequence ID" value="GES94933.1"/>
    <property type="molecule type" value="Genomic_DNA"/>
</dbReference>
<evidence type="ECO:0000313" key="3">
    <source>
        <dbReference type="EMBL" id="GES94933.1"/>
    </source>
</evidence>
<keyword evidence="4" id="KW-1185">Reference proteome</keyword>
<evidence type="ECO:0000313" key="4">
    <source>
        <dbReference type="Proteomes" id="UP000247702"/>
    </source>
</evidence>
<dbReference type="AlphaFoldDB" id="A0A2Z6R8J0"/>
<feature type="region of interest" description="Disordered" evidence="1">
    <location>
        <begin position="214"/>
        <end position="236"/>
    </location>
</feature>
<dbReference type="EMBL" id="BEXD01001274">
    <property type="protein sequence ID" value="GBB93291.1"/>
    <property type="molecule type" value="Genomic_DNA"/>
</dbReference>
<comment type="caution">
    <text evidence="2">The sequence shown here is derived from an EMBL/GenBank/DDBJ whole genome shotgun (WGS) entry which is preliminary data.</text>
</comment>
<feature type="region of interest" description="Disordered" evidence="1">
    <location>
        <begin position="1"/>
        <end position="34"/>
    </location>
</feature>
<feature type="compositionally biased region" description="Basic and acidic residues" evidence="1">
    <location>
        <begin position="223"/>
        <end position="236"/>
    </location>
</feature>
<dbReference type="Proteomes" id="UP000615446">
    <property type="component" value="Unassembled WGS sequence"/>
</dbReference>
<dbReference type="OrthoDB" id="2355211at2759"/>
<name>A0A2Z6R8J0_9GLOM</name>
<reference evidence="3" key="2">
    <citation type="submission" date="2019-10" db="EMBL/GenBank/DDBJ databases">
        <title>Conservation and host-specific expression of non-tandemly repeated heterogenous ribosome RNA gene in arbuscular mycorrhizal fungi.</title>
        <authorList>
            <person name="Maeda T."/>
            <person name="Kobayashi Y."/>
            <person name="Nakagawa T."/>
            <person name="Ezawa T."/>
            <person name="Yamaguchi K."/>
            <person name="Bino T."/>
            <person name="Nishimoto Y."/>
            <person name="Shigenobu S."/>
            <person name="Kawaguchi M."/>
        </authorList>
    </citation>
    <scope>NUCLEOTIDE SEQUENCE</scope>
    <source>
        <strain evidence="3">HR1</strain>
    </source>
</reference>
<evidence type="ECO:0000256" key="1">
    <source>
        <dbReference type="SAM" id="MobiDB-lite"/>
    </source>
</evidence>
<dbReference type="Proteomes" id="UP000247702">
    <property type="component" value="Unassembled WGS sequence"/>
</dbReference>
<reference evidence="2 4" key="1">
    <citation type="submission" date="2017-11" db="EMBL/GenBank/DDBJ databases">
        <title>The genome of Rhizophagus clarus HR1 reveals common genetic basis of auxotrophy among arbuscular mycorrhizal fungi.</title>
        <authorList>
            <person name="Kobayashi Y."/>
        </authorList>
    </citation>
    <scope>NUCLEOTIDE SEQUENCE [LARGE SCALE GENOMIC DNA]</scope>
    <source>
        <strain evidence="2 4">HR1</strain>
    </source>
</reference>
<evidence type="ECO:0000313" key="2">
    <source>
        <dbReference type="EMBL" id="GBB93291.1"/>
    </source>
</evidence>